<dbReference type="PANTHER" id="PTHR30189:SF1">
    <property type="entry name" value="LPS-ASSEMBLY PROTEIN LPTD"/>
    <property type="match status" value="1"/>
</dbReference>
<feature type="domain" description="LptD C-terminal" evidence="2">
    <location>
        <begin position="278"/>
        <end position="652"/>
    </location>
</feature>
<dbReference type="PROSITE" id="PS00018">
    <property type="entry name" value="EF_HAND_1"/>
    <property type="match status" value="1"/>
</dbReference>
<dbReference type="OrthoDB" id="9760225at2"/>
<sequence length="730" mass="80833" precursor="true">MTRRLFNPIIAAVLLCAGLLTALPTHAQSTQGNKVILIADSVFLRGSETLIARGNVEASYGETMLTATSITYQSGPDQITIEGPIKITAPDGVQIFASFAELDADLQTGLIESARLVLKEQVNFTADRLRRLEGRRSILTNAAATSCKTCDDGRPPLWQIRARQVIHDQDTKQLYFEGAQFRLMDVPIFYVPRLRLPDPTLNRATGFLIPNIRARSRLGTGVKVPYFIAFGDHRDLTLTPYIAANTRTLEFRYRQAFARGRLSFRGAISDDDISSQSTRAYVFGEGAFDLRNDYKLRFRIQQVSDDAYLADYGYSSADRLNSNITVSRVNRAENTQLMISNFESIRTGEDNQTIPSFITSARKQKRFVPAALGGEALWELEAHSHYRLSDLSTDVNGDGVVDGRDVSRVNADLSWRRNWLLTSGIELGTQASIALDAVETRQDSTITDTSYAEITPAAAVSLRYPWIKRAENGVTHMIEPVVQLGWSGGTLRGGTVPKIANDESTRSEFDEGNLLSLSRFASDDRRERGMALAWGVNWSRLGPDWTTFLTLGQVVRDTVQPDFSASSGLAAKSSDILVAAKFKNQAGLAFSARTLIDGVDGSNKAEARGGWNNDRLGLEASYIWLDADPDEERVADLSEWNLDGSYRMTRHWTGLANWRYDVASDATAEAGFGVEYRNECVKAKFEVSRRFTSSTTVQPATDYSFTVEILGFSTKTIDKSYTRECGQSAG</sequence>
<dbReference type="PANTHER" id="PTHR30189">
    <property type="entry name" value="LPS-ASSEMBLY PROTEIN"/>
    <property type="match status" value="1"/>
</dbReference>
<keyword evidence="1" id="KW-0998">Cell outer membrane</keyword>
<dbReference type="InterPro" id="IPR020889">
    <property type="entry name" value="LipoPS_assembly_LptD"/>
</dbReference>
<comment type="function">
    <text evidence="1">Involved in the assembly of lipopolysaccharide (LPS) at the surface of the outer membrane.</text>
</comment>
<dbReference type="GO" id="GO:0043165">
    <property type="term" value="P:Gram-negative-bacterium-type cell outer membrane assembly"/>
    <property type="evidence" value="ECO:0007669"/>
    <property type="project" value="UniProtKB-UniRule"/>
</dbReference>
<feature type="chain" id="PRO_5013407128" description="LPS-assembly protein LptD" evidence="1">
    <location>
        <begin position="28"/>
        <end position="730"/>
    </location>
</feature>
<dbReference type="STRING" id="870908.SAMN04488044_0441"/>
<evidence type="ECO:0000256" key="1">
    <source>
        <dbReference type="HAMAP-Rule" id="MF_01411"/>
    </source>
</evidence>
<comment type="subcellular location">
    <subcellularLocation>
        <location evidence="1">Cell outer membrane</location>
    </subcellularLocation>
</comment>
<dbReference type="RefSeq" id="WP_072789800.1">
    <property type="nucleotide sequence ID" value="NZ_FQWM01000001.1"/>
</dbReference>
<dbReference type="Proteomes" id="UP000184211">
    <property type="component" value="Unassembled WGS sequence"/>
</dbReference>
<name>A0A1M5ITE4_9RHOB</name>
<evidence type="ECO:0000313" key="4">
    <source>
        <dbReference type="Proteomes" id="UP000184211"/>
    </source>
</evidence>
<feature type="signal peptide" evidence="1">
    <location>
        <begin position="1"/>
        <end position="27"/>
    </location>
</feature>
<dbReference type="Pfam" id="PF04453">
    <property type="entry name" value="LptD"/>
    <property type="match status" value="1"/>
</dbReference>
<keyword evidence="1" id="KW-0732">Signal</keyword>
<dbReference type="GO" id="GO:0015920">
    <property type="term" value="P:lipopolysaccharide transport"/>
    <property type="evidence" value="ECO:0007669"/>
    <property type="project" value="InterPro"/>
</dbReference>
<dbReference type="InterPro" id="IPR018247">
    <property type="entry name" value="EF_Hand_1_Ca_BS"/>
</dbReference>
<dbReference type="GO" id="GO:0009279">
    <property type="term" value="C:cell outer membrane"/>
    <property type="evidence" value="ECO:0007669"/>
    <property type="project" value="UniProtKB-SubCell"/>
</dbReference>
<gene>
    <name evidence="1" type="primary">lptD</name>
    <name evidence="3" type="ORF">SAMN04488044_0441</name>
</gene>
<keyword evidence="4" id="KW-1185">Reference proteome</keyword>
<keyword evidence="1" id="KW-0472">Membrane</keyword>
<evidence type="ECO:0000313" key="3">
    <source>
        <dbReference type="EMBL" id="SHG31594.1"/>
    </source>
</evidence>
<reference evidence="4" key="1">
    <citation type="submission" date="2016-11" db="EMBL/GenBank/DDBJ databases">
        <authorList>
            <person name="Varghese N."/>
            <person name="Submissions S."/>
        </authorList>
    </citation>
    <scope>NUCLEOTIDE SEQUENCE [LARGE SCALE GENOMIC DNA]</scope>
    <source>
        <strain evidence="4">DSM 28223</strain>
    </source>
</reference>
<accession>A0A1M5ITE4</accession>
<dbReference type="InterPro" id="IPR007543">
    <property type="entry name" value="LptD_C"/>
</dbReference>
<proteinExistence type="inferred from homology"/>
<comment type="subunit">
    <text evidence="1">Component of the lipopolysaccharide transport and assembly complex.</text>
</comment>
<comment type="caution">
    <text evidence="1">Lacks conserved residue(s) required for the propagation of feature annotation.</text>
</comment>
<comment type="similarity">
    <text evidence="1">Belongs to the LptD family.</text>
</comment>
<organism evidence="3 4">
    <name type="scientific">Cognatishimia maritima</name>
    <dbReference type="NCBI Taxonomy" id="870908"/>
    <lineage>
        <taxon>Bacteria</taxon>
        <taxon>Pseudomonadati</taxon>
        <taxon>Pseudomonadota</taxon>
        <taxon>Alphaproteobacteria</taxon>
        <taxon>Rhodobacterales</taxon>
        <taxon>Paracoccaceae</taxon>
        <taxon>Cognatishimia</taxon>
    </lineage>
</organism>
<protein>
    <recommendedName>
        <fullName evidence="1">LPS-assembly protein LptD</fullName>
    </recommendedName>
</protein>
<evidence type="ECO:0000259" key="2">
    <source>
        <dbReference type="Pfam" id="PF04453"/>
    </source>
</evidence>
<dbReference type="InterPro" id="IPR050218">
    <property type="entry name" value="LptD"/>
</dbReference>
<dbReference type="HAMAP" id="MF_01411">
    <property type="entry name" value="LPS_assembly_LptD"/>
    <property type="match status" value="1"/>
</dbReference>
<dbReference type="EMBL" id="FQWM01000001">
    <property type="protein sequence ID" value="SHG31594.1"/>
    <property type="molecule type" value="Genomic_DNA"/>
</dbReference>
<dbReference type="GO" id="GO:1990351">
    <property type="term" value="C:transporter complex"/>
    <property type="evidence" value="ECO:0007669"/>
    <property type="project" value="TreeGrafter"/>
</dbReference>
<dbReference type="AlphaFoldDB" id="A0A1M5ITE4"/>